<feature type="domain" description="Fe2OG dioxygenase" evidence="9">
    <location>
        <begin position="106"/>
        <end position="204"/>
    </location>
</feature>
<keyword evidence="8" id="KW-0234">DNA repair</keyword>
<comment type="cofactor">
    <cofactor evidence="1">
        <name>Fe(2+)</name>
        <dbReference type="ChEBI" id="CHEBI:29033"/>
    </cofactor>
</comment>
<proteinExistence type="predicted"/>
<keyword evidence="11" id="KW-1185">Reference proteome</keyword>
<accession>A0A369WSZ1</accession>
<evidence type="ECO:0000313" key="11">
    <source>
        <dbReference type="Proteomes" id="UP000253769"/>
    </source>
</evidence>
<reference evidence="10 11" key="1">
    <citation type="submission" date="2018-07" db="EMBL/GenBank/DDBJ databases">
        <title>Motiliproteus coralliicola sp. nov., a bacterium isolated from Coral.</title>
        <authorList>
            <person name="Wang G."/>
        </authorList>
    </citation>
    <scope>NUCLEOTIDE SEQUENCE [LARGE SCALE GENOMIC DNA]</scope>
    <source>
        <strain evidence="10 11">C34</strain>
    </source>
</reference>
<dbReference type="InterPro" id="IPR032854">
    <property type="entry name" value="ALKBH3"/>
</dbReference>
<evidence type="ECO:0000259" key="9">
    <source>
        <dbReference type="PROSITE" id="PS51471"/>
    </source>
</evidence>
<evidence type="ECO:0000256" key="8">
    <source>
        <dbReference type="ARBA" id="ARBA00023204"/>
    </source>
</evidence>
<dbReference type="GO" id="GO:0006307">
    <property type="term" value="P:DNA alkylation repair"/>
    <property type="evidence" value="ECO:0007669"/>
    <property type="project" value="InterPro"/>
</dbReference>
<dbReference type="GO" id="GO:0140097">
    <property type="term" value="F:catalytic activity, acting on DNA"/>
    <property type="evidence" value="ECO:0007669"/>
    <property type="project" value="UniProtKB-ARBA"/>
</dbReference>
<keyword evidence="6" id="KW-0560">Oxidoreductase</keyword>
<dbReference type="Proteomes" id="UP000253769">
    <property type="component" value="Unassembled WGS sequence"/>
</dbReference>
<dbReference type="PROSITE" id="PS51471">
    <property type="entry name" value="FE2OG_OXY"/>
    <property type="match status" value="1"/>
</dbReference>
<evidence type="ECO:0000313" key="10">
    <source>
        <dbReference type="EMBL" id="RDE24189.1"/>
    </source>
</evidence>
<protein>
    <submittedName>
        <fullName evidence="10">Alpha-ketoglutarate-dependent dioxygenase AlkB</fullName>
    </submittedName>
</protein>
<keyword evidence="2" id="KW-0479">Metal-binding</keyword>
<dbReference type="InterPro" id="IPR005123">
    <property type="entry name" value="Oxoglu/Fe-dep_dioxygenase_dom"/>
</dbReference>
<dbReference type="InterPro" id="IPR027450">
    <property type="entry name" value="AlkB-like"/>
</dbReference>
<dbReference type="GO" id="GO:0032451">
    <property type="term" value="F:demethylase activity"/>
    <property type="evidence" value="ECO:0007669"/>
    <property type="project" value="UniProtKB-ARBA"/>
</dbReference>
<dbReference type="SUPFAM" id="SSF51197">
    <property type="entry name" value="Clavaminate synthase-like"/>
    <property type="match status" value="1"/>
</dbReference>
<keyword evidence="3" id="KW-0227">DNA damage</keyword>
<dbReference type="InterPro" id="IPR037151">
    <property type="entry name" value="AlkB-like_sf"/>
</dbReference>
<dbReference type="GO" id="GO:0016705">
    <property type="term" value="F:oxidoreductase activity, acting on paired donors, with incorporation or reduction of molecular oxygen"/>
    <property type="evidence" value="ECO:0007669"/>
    <property type="project" value="UniProtKB-ARBA"/>
</dbReference>
<dbReference type="RefSeq" id="WP_114693773.1">
    <property type="nucleotide sequence ID" value="NZ_QQOH01000001.1"/>
</dbReference>
<keyword evidence="7" id="KW-0408">Iron</keyword>
<evidence type="ECO:0000256" key="1">
    <source>
        <dbReference type="ARBA" id="ARBA00001954"/>
    </source>
</evidence>
<name>A0A369WSZ1_9GAMM</name>
<dbReference type="Pfam" id="PF13532">
    <property type="entry name" value="2OG-FeII_Oxy_2"/>
    <property type="match status" value="1"/>
</dbReference>
<dbReference type="AlphaFoldDB" id="A0A369WSZ1"/>
<organism evidence="10 11">
    <name type="scientific">Motiliproteus coralliicola</name>
    <dbReference type="NCBI Taxonomy" id="2283196"/>
    <lineage>
        <taxon>Bacteria</taxon>
        <taxon>Pseudomonadati</taxon>
        <taxon>Pseudomonadota</taxon>
        <taxon>Gammaproteobacteria</taxon>
        <taxon>Oceanospirillales</taxon>
        <taxon>Oceanospirillaceae</taxon>
        <taxon>Motiliproteus</taxon>
    </lineage>
</organism>
<keyword evidence="4" id="KW-0460">Magnesium</keyword>
<evidence type="ECO:0000256" key="3">
    <source>
        <dbReference type="ARBA" id="ARBA00022763"/>
    </source>
</evidence>
<evidence type="ECO:0000256" key="6">
    <source>
        <dbReference type="ARBA" id="ARBA00023002"/>
    </source>
</evidence>
<dbReference type="GO" id="GO:0046872">
    <property type="term" value="F:metal ion binding"/>
    <property type="evidence" value="ECO:0007669"/>
    <property type="project" value="UniProtKB-KW"/>
</dbReference>
<dbReference type="PANTHER" id="PTHR31212:SF4">
    <property type="entry name" value="ALPHA-KETOGLUTARATE-DEPENDENT DIOXYGENASE ALKB HOMOLOG 3"/>
    <property type="match status" value="1"/>
</dbReference>
<dbReference type="EMBL" id="QQOH01000001">
    <property type="protein sequence ID" value="RDE24189.1"/>
    <property type="molecule type" value="Genomic_DNA"/>
</dbReference>
<dbReference type="OrthoDB" id="190276at2"/>
<evidence type="ECO:0000256" key="2">
    <source>
        <dbReference type="ARBA" id="ARBA00022723"/>
    </source>
</evidence>
<dbReference type="Gene3D" id="2.60.120.590">
    <property type="entry name" value="Alpha-ketoglutarate-dependent dioxygenase AlkB-like"/>
    <property type="match status" value="1"/>
</dbReference>
<dbReference type="PANTHER" id="PTHR31212">
    <property type="entry name" value="ALPHA-KETOGLUTARATE-DEPENDENT DIOXYGENASE ALKB HOMOLOG 3"/>
    <property type="match status" value="1"/>
</dbReference>
<evidence type="ECO:0000256" key="4">
    <source>
        <dbReference type="ARBA" id="ARBA00022842"/>
    </source>
</evidence>
<keyword evidence="5 10" id="KW-0223">Dioxygenase</keyword>
<evidence type="ECO:0000256" key="5">
    <source>
        <dbReference type="ARBA" id="ARBA00022964"/>
    </source>
</evidence>
<gene>
    <name evidence="10" type="ORF">DV711_00905</name>
</gene>
<sequence>MAASRSRILTQPLPAAGLADAELHYQAQFLSAVEADHYLAQLQQQLDWRQDRIRLFGRETPIPRLQAWYGDPGLHYRYSGLSLYAQGWPDPLLALKQQLEQQTGQRFNAVLANLYRNGVDSMGWHADDEPELGPNPVIASLSLGQPRPFQLRRRDDPTQRYELLLEHGSLLLMAGSTQHHWQHALPKRTRLNQPRINLTFRQIIQS</sequence>
<dbReference type="FunFam" id="2.60.120.590:FF:000004">
    <property type="entry name" value="DNA oxidative demethylase ALKBH2"/>
    <property type="match status" value="1"/>
</dbReference>
<dbReference type="GO" id="GO:0016787">
    <property type="term" value="F:hydrolase activity"/>
    <property type="evidence" value="ECO:0007669"/>
    <property type="project" value="UniProtKB-ARBA"/>
</dbReference>
<dbReference type="GO" id="GO:0051213">
    <property type="term" value="F:dioxygenase activity"/>
    <property type="evidence" value="ECO:0007669"/>
    <property type="project" value="UniProtKB-KW"/>
</dbReference>
<comment type="caution">
    <text evidence="10">The sequence shown here is derived from an EMBL/GenBank/DDBJ whole genome shotgun (WGS) entry which is preliminary data.</text>
</comment>
<evidence type="ECO:0000256" key="7">
    <source>
        <dbReference type="ARBA" id="ARBA00023004"/>
    </source>
</evidence>